<dbReference type="InterPro" id="IPR001138">
    <property type="entry name" value="Zn2Cys6_DnaBD"/>
</dbReference>
<feature type="compositionally biased region" description="Basic and acidic residues" evidence="5">
    <location>
        <begin position="117"/>
        <end position="133"/>
    </location>
</feature>
<dbReference type="GO" id="GO:0000981">
    <property type="term" value="F:DNA-binding transcription factor activity, RNA polymerase II-specific"/>
    <property type="evidence" value="ECO:0007669"/>
    <property type="project" value="InterPro"/>
</dbReference>
<evidence type="ECO:0000256" key="1">
    <source>
        <dbReference type="ARBA" id="ARBA00022723"/>
    </source>
</evidence>
<feature type="region of interest" description="Disordered" evidence="5">
    <location>
        <begin position="87"/>
        <end position="154"/>
    </location>
</feature>
<keyword evidence="4" id="KW-0539">Nucleus</keyword>
<evidence type="ECO:0000256" key="5">
    <source>
        <dbReference type="SAM" id="MobiDB-lite"/>
    </source>
</evidence>
<dbReference type="PANTHER" id="PTHR47424">
    <property type="entry name" value="REGULATORY PROTEIN GAL4"/>
    <property type="match status" value="1"/>
</dbReference>
<accession>A0AAE1C697</accession>
<feature type="compositionally biased region" description="Polar residues" evidence="5">
    <location>
        <begin position="88"/>
        <end position="104"/>
    </location>
</feature>
<organism evidence="7 8">
    <name type="scientific">Recurvomyces mirabilis</name>
    <dbReference type="NCBI Taxonomy" id="574656"/>
    <lineage>
        <taxon>Eukaryota</taxon>
        <taxon>Fungi</taxon>
        <taxon>Dikarya</taxon>
        <taxon>Ascomycota</taxon>
        <taxon>Pezizomycotina</taxon>
        <taxon>Dothideomycetes</taxon>
        <taxon>Dothideomycetidae</taxon>
        <taxon>Mycosphaerellales</taxon>
        <taxon>Teratosphaeriaceae</taxon>
        <taxon>Recurvomyces</taxon>
    </lineage>
</organism>
<name>A0AAE1C697_9PEZI</name>
<dbReference type="GO" id="GO:0000435">
    <property type="term" value="P:positive regulation of transcription from RNA polymerase II promoter by galactose"/>
    <property type="evidence" value="ECO:0007669"/>
    <property type="project" value="TreeGrafter"/>
</dbReference>
<evidence type="ECO:0000313" key="8">
    <source>
        <dbReference type="Proteomes" id="UP001274830"/>
    </source>
</evidence>
<keyword evidence="1" id="KW-0479">Metal-binding</keyword>
<feature type="compositionally biased region" description="Low complexity" evidence="5">
    <location>
        <begin position="134"/>
        <end position="148"/>
    </location>
</feature>
<dbReference type="Gene3D" id="4.10.240.10">
    <property type="entry name" value="Zn(2)-C6 fungal-type DNA-binding domain"/>
    <property type="match status" value="1"/>
</dbReference>
<evidence type="ECO:0000256" key="3">
    <source>
        <dbReference type="ARBA" id="ARBA00023163"/>
    </source>
</evidence>
<dbReference type="GO" id="GO:0000978">
    <property type="term" value="F:RNA polymerase II cis-regulatory region sequence-specific DNA binding"/>
    <property type="evidence" value="ECO:0007669"/>
    <property type="project" value="TreeGrafter"/>
</dbReference>
<proteinExistence type="predicted"/>
<gene>
    <name evidence="7" type="ORF">LTR78_000105</name>
</gene>
<dbReference type="Pfam" id="PF00172">
    <property type="entry name" value="Zn_clus"/>
    <property type="match status" value="1"/>
</dbReference>
<dbReference type="EMBL" id="JAUTXT010000001">
    <property type="protein sequence ID" value="KAK3679729.1"/>
    <property type="molecule type" value="Genomic_DNA"/>
</dbReference>
<keyword evidence="8" id="KW-1185">Reference proteome</keyword>
<dbReference type="AlphaFoldDB" id="A0AAE1C697"/>
<keyword evidence="3" id="KW-0804">Transcription</keyword>
<evidence type="ECO:0000256" key="2">
    <source>
        <dbReference type="ARBA" id="ARBA00023015"/>
    </source>
</evidence>
<dbReference type="SMART" id="SM00066">
    <property type="entry name" value="GAL4"/>
    <property type="match status" value="1"/>
</dbReference>
<dbReference type="SUPFAM" id="SSF57701">
    <property type="entry name" value="Zn2/Cys6 DNA-binding domain"/>
    <property type="match status" value="1"/>
</dbReference>
<dbReference type="InterPro" id="IPR007219">
    <property type="entry name" value="XnlR_reg_dom"/>
</dbReference>
<evidence type="ECO:0000259" key="6">
    <source>
        <dbReference type="PROSITE" id="PS50048"/>
    </source>
</evidence>
<comment type="caution">
    <text evidence="7">The sequence shown here is derived from an EMBL/GenBank/DDBJ whole genome shotgun (WGS) entry which is preliminary data.</text>
</comment>
<dbReference type="Proteomes" id="UP001274830">
    <property type="component" value="Unassembled WGS sequence"/>
</dbReference>
<dbReference type="InterPro" id="IPR036864">
    <property type="entry name" value="Zn2-C6_fun-type_DNA-bd_sf"/>
</dbReference>
<feature type="domain" description="Zn(2)-C6 fungal-type" evidence="6">
    <location>
        <begin position="15"/>
        <end position="50"/>
    </location>
</feature>
<dbReference type="PROSITE" id="PS50048">
    <property type="entry name" value="ZN2_CY6_FUNGAL_2"/>
    <property type="match status" value="1"/>
</dbReference>
<dbReference type="CDD" id="cd00067">
    <property type="entry name" value="GAL4"/>
    <property type="match status" value="1"/>
</dbReference>
<dbReference type="Pfam" id="PF04082">
    <property type="entry name" value="Fungal_trans"/>
    <property type="match status" value="1"/>
</dbReference>
<evidence type="ECO:0000313" key="7">
    <source>
        <dbReference type="EMBL" id="KAK3679729.1"/>
    </source>
</evidence>
<dbReference type="InterPro" id="IPR051127">
    <property type="entry name" value="Fungal_SecMet_Regulators"/>
</dbReference>
<dbReference type="GO" id="GO:0005634">
    <property type="term" value="C:nucleus"/>
    <property type="evidence" value="ECO:0007669"/>
    <property type="project" value="TreeGrafter"/>
</dbReference>
<dbReference type="GO" id="GO:0008270">
    <property type="term" value="F:zinc ion binding"/>
    <property type="evidence" value="ECO:0007669"/>
    <property type="project" value="InterPro"/>
</dbReference>
<protein>
    <recommendedName>
        <fullName evidence="6">Zn(2)-C6 fungal-type domain-containing protein</fullName>
    </recommendedName>
</protein>
<dbReference type="GO" id="GO:0006351">
    <property type="term" value="P:DNA-templated transcription"/>
    <property type="evidence" value="ECO:0007669"/>
    <property type="project" value="InterPro"/>
</dbReference>
<reference evidence="7" key="1">
    <citation type="submission" date="2023-07" db="EMBL/GenBank/DDBJ databases">
        <title>Black Yeasts Isolated from many extreme environments.</title>
        <authorList>
            <person name="Coleine C."/>
            <person name="Stajich J.E."/>
            <person name="Selbmann L."/>
        </authorList>
    </citation>
    <scope>NUCLEOTIDE SEQUENCE</scope>
    <source>
        <strain evidence="7">CCFEE 5485</strain>
    </source>
</reference>
<dbReference type="SMART" id="SM00906">
    <property type="entry name" value="Fungal_trans"/>
    <property type="match status" value="1"/>
</dbReference>
<sequence>MPPAKRIRTSLTERACIECQKRKTKCLVAAPGTDAQSCAYCSKVGKNCVFVEPSLRTPLTRQNLDDAEARCARLEALLQRHCDANIGNPPSNQQSPVTAVTHAQHTAVGGNGPFEWSEAHDDLSEHDGDHQGDQQDGMAAFGHSSKGSGYLGGSSGHEMLQTVSSLLPDPNKVTSATLATPTSSSGHDYLGAGFADAGSLSSAGIEDQLINAYFKGYNAYYAVLHEQSFRKQCSRRRSIPPRSSWHIVYYAVLAIGEWISGRGGNEVHSLYYDAARARLTPDVLEAGSLDTIQAFTLLGNYLQKRDRPNTGYNYVGIALRMAMGLGLHRELPAASESTQMQRHRRRVLFWLLYSIDCWFNITTGRPALLSDTSYDVMIPPNIDETDLPLSSDEALDAAYPTTCSLTISLARLTRIANRIYGQFMCGSHAPDTISHQTTVLEQMLQDWQAALPTYFTSQDSPEWFLGPRQTVL</sequence>
<evidence type="ECO:0000256" key="4">
    <source>
        <dbReference type="ARBA" id="ARBA00023242"/>
    </source>
</evidence>
<dbReference type="PANTHER" id="PTHR47424:SF2">
    <property type="entry name" value="TRANSCRIPTION FACTOR DOMAIN-CONTAINING PROTEIN-RELATED"/>
    <property type="match status" value="1"/>
</dbReference>
<keyword evidence="2" id="KW-0805">Transcription regulation</keyword>
<dbReference type="CDD" id="cd12148">
    <property type="entry name" value="fungal_TF_MHR"/>
    <property type="match status" value="1"/>
</dbReference>